<keyword evidence="2" id="KW-1185">Reference proteome</keyword>
<dbReference type="OrthoDB" id="529205at2759"/>
<comment type="caution">
    <text evidence="1">The sequence shown here is derived from an EMBL/GenBank/DDBJ whole genome shotgun (WGS) entry which is preliminary data.</text>
</comment>
<name>A0A8H7EPK4_9FUNG</name>
<protein>
    <submittedName>
        <fullName evidence="1">Uncharacterized protein</fullName>
    </submittedName>
</protein>
<sequence>MLPRHCSIEKEVKIKKEETIKKDEVVEDEDSIMTSAPLWNEKLASESEACIKADLEPQIDVQHLEVKSTKWFRDHKDQ</sequence>
<accession>A0A8H7EPK4</accession>
<dbReference type="AlphaFoldDB" id="A0A8H7EPK4"/>
<dbReference type="Proteomes" id="UP000605846">
    <property type="component" value="Unassembled WGS sequence"/>
</dbReference>
<evidence type="ECO:0000313" key="1">
    <source>
        <dbReference type="EMBL" id="KAF7725655.1"/>
    </source>
</evidence>
<evidence type="ECO:0000313" key="2">
    <source>
        <dbReference type="Proteomes" id="UP000605846"/>
    </source>
</evidence>
<reference evidence="1" key="1">
    <citation type="submission" date="2020-01" db="EMBL/GenBank/DDBJ databases">
        <title>Genome Sequencing of Three Apophysomyces-Like Fungal Strains Confirms a Novel Fungal Genus in the Mucoromycota with divergent Burkholderia-like Endosymbiotic Bacteria.</title>
        <authorList>
            <person name="Stajich J.E."/>
            <person name="Macias A.M."/>
            <person name="Carter-House D."/>
            <person name="Lovett B."/>
            <person name="Kasson L.R."/>
            <person name="Berry K."/>
            <person name="Grigoriev I."/>
            <person name="Chang Y."/>
            <person name="Spatafora J."/>
            <person name="Kasson M.T."/>
        </authorList>
    </citation>
    <scope>NUCLEOTIDE SEQUENCE</scope>
    <source>
        <strain evidence="1">NRRL A-21654</strain>
    </source>
</reference>
<proteinExistence type="predicted"/>
<dbReference type="EMBL" id="JABAYA010000092">
    <property type="protein sequence ID" value="KAF7725655.1"/>
    <property type="molecule type" value="Genomic_DNA"/>
</dbReference>
<organism evidence="1 2">
    <name type="scientific">Apophysomyces ossiformis</name>
    <dbReference type="NCBI Taxonomy" id="679940"/>
    <lineage>
        <taxon>Eukaryota</taxon>
        <taxon>Fungi</taxon>
        <taxon>Fungi incertae sedis</taxon>
        <taxon>Mucoromycota</taxon>
        <taxon>Mucoromycotina</taxon>
        <taxon>Mucoromycetes</taxon>
        <taxon>Mucorales</taxon>
        <taxon>Mucorineae</taxon>
        <taxon>Mucoraceae</taxon>
        <taxon>Apophysomyces</taxon>
    </lineage>
</organism>
<gene>
    <name evidence="1" type="ORF">EC973_009462</name>
</gene>